<dbReference type="Pfam" id="PF01535">
    <property type="entry name" value="PPR"/>
    <property type="match status" value="1"/>
</dbReference>
<protein>
    <recommendedName>
        <fullName evidence="6">Pentatricopeptide repeat-containing protein, chloroplastic</fullName>
    </recommendedName>
</protein>
<evidence type="ECO:0000256" key="2">
    <source>
        <dbReference type="PROSITE-ProRule" id="PRU00708"/>
    </source>
</evidence>
<feature type="repeat" description="PPR" evidence="2">
    <location>
        <begin position="531"/>
        <end position="565"/>
    </location>
</feature>
<dbReference type="AlphaFoldDB" id="A0A812J1T7"/>
<name>A0A812J1T7_SYMPI</name>
<dbReference type="InterPro" id="IPR011990">
    <property type="entry name" value="TPR-like_helical_dom_sf"/>
</dbReference>
<evidence type="ECO:0000256" key="1">
    <source>
        <dbReference type="ARBA" id="ARBA00022737"/>
    </source>
</evidence>
<feature type="repeat" description="PPR" evidence="2">
    <location>
        <begin position="216"/>
        <end position="250"/>
    </location>
</feature>
<dbReference type="Proteomes" id="UP000649617">
    <property type="component" value="Unassembled WGS sequence"/>
</dbReference>
<evidence type="ECO:0000313" key="4">
    <source>
        <dbReference type="EMBL" id="CAE7191396.1"/>
    </source>
</evidence>
<keyword evidence="1" id="KW-0677">Repeat</keyword>
<proteinExistence type="predicted"/>
<dbReference type="InterPro" id="IPR002885">
    <property type="entry name" value="PPR_rpt"/>
</dbReference>
<reference evidence="4" key="1">
    <citation type="submission" date="2021-02" db="EMBL/GenBank/DDBJ databases">
        <authorList>
            <person name="Dougan E. K."/>
            <person name="Rhodes N."/>
            <person name="Thang M."/>
            <person name="Chan C."/>
        </authorList>
    </citation>
    <scope>NUCLEOTIDE SEQUENCE</scope>
</reference>
<dbReference type="PANTHER" id="PTHR47447:SF17">
    <property type="entry name" value="OS12G0638900 PROTEIN"/>
    <property type="match status" value="1"/>
</dbReference>
<evidence type="ECO:0000313" key="5">
    <source>
        <dbReference type="Proteomes" id="UP000649617"/>
    </source>
</evidence>
<dbReference type="PROSITE" id="PS51375">
    <property type="entry name" value="PPR"/>
    <property type="match status" value="2"/>
</dbReference>
<keyword evidence="5" id="KW-1185">Reference proteome</keyword>
<organism evidence="4 5">
    <name type="scientific">Symbiodinium pilosum</name>
    <name type="common">Dinoflagellate</name>
    <dbReference type="NCBI Taxonomy" id="2952"/>
    <lineage>
        <taxon>Eukaryota</taxon>
        <taxon>Sar</taxon>
        <taxon>Alveolata</taxon>
        <taxon>Dinophyceae</taxon>
        <taxon>Suessiales</taxon>
        <taxon>Symbiodiniaceae</taxon>
        <taxon>Symbiodinium</taxon>
    </lineage>
</organism>
<dbReference type="Gene3D" id="1.25.40.10">
    <property type="entry name" value="Tetratricopeptide repeat domain"/>
    <property type="match status" value="3"/>
</dbReference>
<gene>
    <name evidence="4" type="ORF">SPIL2461_LOCUS1500</name>
</gene>
<comment type="caution">
    <text evidence="4">The sequence shown here is derived from an EMBL/GenBank/DDBJ whole genome shotgun (WGS) entry which is preliminary data.</text>
</comment>
<dbReference type="Pfam" id="PF13041">
    <property type="entry name" value="PPR_2"/>
    <property type="match status" value="1"/>
</dbReference>
<dbReference type="Pfam" id="PF13812">
    <property type="entry name" value="PPR_3"/>
    <property type="match status" value="1"/>
</dbReference>
<sequence length="1153" mass="126643">MDSVQREKLRNALIRALLHDEAQQQSLTPVIHYLLQGKAGTLTLRDFQRLMVVTKSNWAEATVLLQELQLRDLQPSVPQWQRDHGWVTMACEKAGQWQKALDLLKKMVTRRLEANHVAQMATAWRLRDGAGEAGRQAASLGQLNPELRKTLVLRLYTAKGRKDARDVATAAETLRSYGAPKPRDYIVLLSAYGEVQLWQSALDILKEMHALQFAPYIVSYNAALMACEKGHQWRAALALYQDMQNLHLPPDQVSFTTLIRNVGEQKLWDCVLQLLAMMDRNHTPPDVVAYSAAMTALGKARKWWLAVGLLAELEAGNLFPDEVCMGAALSACELSRKWRHALALLRRVAAVQKEPPMENVDFLGLTGTDWEPLEKSLGLVADSKDEDEDPELESKWQHFRRLHQVSDEIDEDWRAAEQVLGMLGQKDQIPTNTHIYRAAIGACARAHQIEMSLKILGEMSEQFSLTSMPITDIVSGCADVSDWQQAMHLLTLPSQPDIVLCNAVMEACSRATEWKRAVSLLQFVLSQMSPSVVTFNTLLSCFAKCNEVSQVEGLLSVMQEVRVTQDTLTDRILAEAGLLKSARIQALRRGTIAPLESRRKQNKRMESAQLCVAFASFCVLAESGMKALLLVTSAIAAPDASCKSKKEGKAPGVLLMQTKTGTLTKGSSSHADSPVLDEIRTFKEEMTAMMTDLQGKVGACCNCSKGNGFGKDGQEGTGLCAAFGDPHYITFDGAQTTFVGDMVQWMVKGNAVWLQALSKGSQGRLLGFAAGGPFLFGHTLVVWKEALDGPLKVTWDGELILQDDVSEFHFEEQPGVLDAYRRQSWDADVFDDRILNLRTHMQFAVGTFPERFVTLPQTGIYMFKLPRNIAVSVTGVDFMSLVISAPPEAGGQGGYCGNFNSDPDDDAEPILPSWDRPIGANLEPIPQAMSLFPEDLTVALLGESAKEHKSMSEAEAIAAKLKRVTECPPTILGKAEAACNGLQASFHKFCVFDVCMTRDMAAAGSVGAAAVVEHKVNARGVPVFMGHGRCLDKDGNGFVSFPTKLRTDTACQQLLRTLALTDGVMGAQLKRGGICEVLTTKNVNPTSTAIPGGWGLPDTPREDVWQQIRALPVHHLSKQPEVQAKTATPRSGDTEGIIADTTEDGSYNCWQLN</sequence>
<dbReference type="PANTHER" id="PTHR47447">
    <property type="entry name" value="OS03G0856100 PROTEIN"/>
    <property type="match status" value="1"/>
</dbReference>
<evidence type="ECO:0000256" key="3">
    <source>
        <dbReference type="SAM" id="MobiDB-lite"/>
    </source>
</evidence>
<feature type="region of interest" description="Disordered" evidence="3">
    <location>
        <begin position="1120"/>
        <end position="1140"/>
    </location>
</feature>
<accession>A0A812J1T7</accession>
<evidence type="ECO:0008006" key="6">
    <source>
        <dbReference type="Google" id="ProtNLM"/>
    </source>
</evidence>
<dbReference type="OrthoDB" id="6051552at2759"/>
<dbReference type="EMBL" id="CAJNIZ010001459">
    <property type="protein sequence ID" value="CAE7191396.1"/>
    <property type="molecule type" value="Genomic_DNA"/>
</dbReference>